<evidence type="ECO:0000313" key="2">
    <source>
        <dbReference type="WBParaSite" id="ES5_v2.g30979.t1"/>
    </source>
</evidence>
<accession>A0AC34GMZ6</accession>
<dbReference type="Proteomes" id="UP000887579">
    <property type="component" value="Unplaced"/>
</dbReference>
<proteinExistence type="predicted"/>
<reference evidence="2" key="1">
    <citation type="submission" date="2022-11" db="UniProtKB">
        <authorList>
            <consortium name="WormBaseParasite"/>
        </authorList>
    </citation>
    <scope>IDENTIFICATION</scope>
</reference>
<sequence>MKLRSGKVISEPDVVMTDLTNNDNIPSTSADPNIICIPKRTVALQPQRVAHKFLNYHEFRVSAYRQIFSLPESIIFYMAKNPPSSGVYLKMIKCCKYFFAKNPILHLHCLHSDGENDGWKTCINRSCHRSKESQRYRKINLDMSKIQCKLWVRFRLQITSSNSAVVSSVIPKLYNGYVKKFTIVKQNLSFNQLLFISQSVETIYLMDSAVFYDNGTEVPCEVIIQTLPKLEKLFCGRPNILYDYSKTAAHLLKIPHFKNLKCFSLTEISESFDMDTFFKHLKQNTQTMVGLKFSGPLSDGYKEKLQAFVDETLEAEIPRAYLPPLIVFNGQLRRAELRKLWLSYL</sequence>
<evidence type="ECO:0000313" key="1">
    <source>
        <dbReference type="Proteomes" id="UP000887579"/>
    </source>
</evidence>
<dbReference type="WBParaSite" id="ES5_v2.g30979.t1">
    <property type="protein sequence ID" value="ES5_v2.g30979.t1"/>
    <property type="gene ID" value="ES5_v2.g30979"/>
</dbReference>
<name>A0AC34GMZ6_9BILA</name>
<organism evidence="1 2">
    <name type="scientific">Panagrolaimus sp. ES5</name>
    <dbReference type="NCBI Taxonomy" id="591445"/>
    <lineage>
        <taxon>Eukaryota</taxon>
        <taxon>Metazoa</taxon>
        <taxon>Ecdysozoa</taxon>
        <taxon>Nematoda</taxon>
        <taxon>Chromadorea</taxon>
        <taxon>Rhabditida</taxon>
        <taxon>Tylenchina</taxon>
        <taxon>Panagrolaimomorpha</taxon>
        <taxon>Panagrolaimoidea</taxon>
        <taxon>Panagrolaimidae</taxon>
        <taxon>Panagrolaimus</taxon>
    </lineage>
</organism>
<protein>
    <submittedName>
        <fullName evidence="2">Uncharacterized protein</fullName>
    </submittedName>
</protein>